<evidence type="ECO:0000256" key="5">
    <source>
        <dbReference type="ARBA" id="ARBA00023237"/>
    </source>
</evidence>
<feature type="domain" description="SusD-like N-terminal" evidence="8">
    <location>
        <begin position="101"/>
        <end position="227"/>
    </location>
</feature>
<organism evidence="9 10">
    <name type="scientific">Dysgonomonas alginatilytica</name>
    <dbReference type="NCBI Taxonomy" id="1605892"/>
    <lineage>
        <taxon>Bacteria</taxon>
        <taxon>Pseudomonadati</taxon>
        <taxon>Bacteroidota</taxon>
        <taxon>Bacteroidia</taxon>
        <taxon>Bacteroidales</taxon>
        <taxon>Dysgonomonadaceae</taxon>
        <taxon>Dysgonomonas</taxon>
    </lineage>
</organism>
<proteinExistence type="inferred from homology"/>
<gene>
    <name evidence="9" type="ORF">CLV62_101389</name>
</gene>
<feature type="signal peptide" evidence="6">
    <location>
        <begin position="1"/>
        <end position="21"/>
    </location>
</feature>
<protein>
    <submittedName>
        <fullName evidence="9">Putative outer membrane starch-binding protein</fullName>
    </submittedName>
</protein>
<evidence type="ECO:0000256" key="3">
    <source>
        <dbReference type="ARBA" id="ARBA00022729"/>
    </source>
</evidence>
<dbReference type="InterPro" id="IPR033985">
    <property type="entry name" value="SusD-like_N"/>
</dbReference>
<evidence type="ECO:0000313" key="9">
    <source>
        <dbReference type="EMBL" id="PXV69120.1"/>
    </source>
</evidence>
<dbReference type="OrthoDB" id="5694214at2"/>
<keyword evidence="10" id="KW-1185">Reference proteome</keyword>
<evidence type="ECO:0000256" key="6">
    <source>
        <dbReference type="SAM" id="SignalP"/>
    </source>
</evidence>
<evidence type="ECO:0000256" key="1">
    <source>
        <dbReference type="ARBA" id="ARBA00004442"/>
    </source>
</evidence>
<dbReference type="Proteomes" id="UP000247973">
    <property type="component" value="Unassembled WGS sequence"/>
</dbReference>
<dbReference type="SUPFAM" id="SSF48452">
    <property type="entry name" value="TPR-like"/>
    <property type="match status" value="1"/>
</dbReference>
<dbReference type="GO" id="GO:0009279">
    <property type="term" value="C:cell outer membrane"/>
    <property type="evidence" value="ECO:0007669"/>
    <property type="project" value="UniProtKB-SubCell"/>
</dbReference>
<comment type="caution">
    <text evidence="9">The sequence shown here is derived from an EMBL/GenBank/DDBJ whole genome shotgun (WGS) entry which is preliminary data.</text>
</comment>
<dbReference type="Gene3D" id="1.25.40.390">
    <property type="match status" value="1"/>
</dbReference>
<accession>A0A2V3PTT7</accession>
<evidence type="ECO:0000313" key="10">
    <source>
        <dbReference type="Proteomes" id="UP000247973"/>
    </source>
</evidence>
<dbReference type="RefSeq" id="WP_110309081.1">
    <property type="nucleotide sequence ID" value="NZ_QICL01000001.1"/>
</dbReference>
<evidence type="ECO:0000259" key="8">
    <source>
        <dbReference type="Pfam" id="PF14322"/>
    </source>
</evidence>
<keyword evidence="3 6" id="KW-0732">Signal</keyword>
<keyword evidence="4" id="KW-0472">Membrane</keyword>
<comment type="subcellular location">
    <subcellularLocation>
        <location evidence="1">Cell outer membrane</location>
    </subcellularLocation>
</comment>
<evidence type="ECO:0000259" key="7">
    <source>
        <dbReference type="Pfam" id="PF07980"/>
    </source>
</evidence>
<dbReference type="Pfam" id="PF14322">
    <property type="entry name" value="SusD-like_3"/>
    <property type="match status" value="1"/>
</dbReference>
<dbReference type="Pfam" id="PF07980">
    <property type="entry name" value="SusD_RagB"/>
    <property type="match status" value="1"/>
</dbReference>
<name>A0A2V3PTT7_9BACT</name>
<keyword evidence="5" id="KW-0998">Cell outer membrane</keyword>
<dbReference type="EMBL" id="QICL01000001">
    <property type="protein sequence ID" value="PXV69120.1"/>
    <property type="molecule type" value="Genomic_DNA"/>
</dbReference>
<comment type="similarity">
    <text evidence="2">Belongs to the SusD family.</text>
</comment>
<sequence>MKKYISGILLALVLCSSCSESFLDENPQSFESAEQTYKTTKGFNAALNGLFAYSRLEFETWNDNIVAQGACAYEVLQGGLDICYVNNVDGTLKPFQLYTFDATNSYIANRWKWAYGLITNANMMNNYAEKTDVTWTKETDKIFFQANARFFRAYAYRYLTYLYGDVPWVDKVEDKYRLDFERTPKAEVLKKMIEDLEFAAKNLPENPNSVKDGELTKWAALHMLSEICIFAGDYKKAETVALEVINSSYYKLMDTRFGKDASKPGDAFADMFLEKNQNRKGGNLESIWVVQAEYNVQGGSTNYNDWTRRAWVPGYYNIPGFQISQAYGGRGLGQIRPIEYVFDSYEPLDMRNSAYNIRREFFYNDPKNTGLFGKKHTITEDNMDRGHAFPTTTKFDYMPENAPTYEGNQKDKMRSRLAETYLLLAEAYIKDNQIDKAAEAINKVRARAGATAVKQADVNIDYLLDERARELLGEEMRRFTLVRTGKLVERTKKYNSKSAAAIKDHHVLWPVPQGVIDSNSGLKWENNPGYN</sequence>
<dbReference type="InterPro" id="IPR012944">
    <property type="entry name" value="SusD_RagB_dom"/>
</dbReference>
<dbReference type="AlphaFoldDB" id="A0A2V3PTT7"/>
<evidence type="ECO:0000256" key="4">
    <source>
        <dbReference type="ARBA" id="ARBA00023136"/>
    </source>
</evidence>
<reference evidence="9 10" key="1">
    <citation type="submission" date="2018-03" db="EMBL/GenBank/DDBJ databases">
        <title>Genomic Encyclopedia of Archaeal and Bacterial Type Strains, Phase II (KMG-II): from individual species to whole genera.</title>
        <authorList>
            <person name="Goeker M."/>
        </authorList>
    </citation>
    <scope>NUCLEOTIDE SEQUENCE [LARGE SCALE GENOMIC DNA]</scope>
    <source>
        <strain evidence="9 10">DSM 100214</strain>
    </source>
</reference>
<dbReference type="InterPro" id="IPR011990">
    <property type="entry name" value="TPR-like_helical_dom_sf"/>
</dbReference>
<feature type="chain" id="PRO_5015952203" evidence="6">
    <location>
        <begin position="22"/>
        <end position="531"/>
    </location>
</feature>
<evidence type="ECO:0000256" key="2">
    <source>
        <dbReference type="ARBA" id="ARBA00006275"/>
    </source>
</evidence>
<feature type="domain" description="RagB/SusD" evidence="7">
    <location>
        <begin position="285"/>
        <end position="530"/>
    </location>
</feature>